<sequence>NHLDESSGGDGVRSTDGGPAVGERVERVSGPVDAPAEVDSGAGDDVSEEGKHRDTSVLELDESEAVESLLVGVVKEAERIVESKRLLDSELTLEGIELGGGLAGLGRGEGGGRADEGEGGNRLHGGLRQVVRLCVGVRVRSENFRAEDPDPSASNCLWTLTKNEEKAGVLGHRAGDPHSPHPRAMPPHCPCRQSTDKVEASTIEVFEARCRSRQRFPGVLRLPSVRRRRASTQRFLAPLGASNNSSTDPKRKRRGRGERESVCWGRRRVMCSTGDVPPCKSSVNGINAVVCRPGHTAECSSFKLMVIGIDSPRDRSPRDPMPGRPEGYGGPRMIDSMPGIWRSPGPGIWRSPVSHAGDMAAPGWFDAGDMAVPVVGLLSCQGIEPRGASSAFSHARVSTPEGRLYPRVIHDLAKDWGYGGSRIQFVPVRARARRSPGSV</sequence>
<feature type="region of interest" description="Disordered" evidence="1">
    <location>
        <begin position="310"/>
        <end position="336"/>
    </location>
</feature>
<dbReference type="AlphaFoldDB" id="K0R375"/>
<protein>
    <submittedName>
        <fullName evidence="2">Uncharacterized protein</fullName>
    </submittedName>
</protein>
<feature type="compositionally biased region" description="Gly residues" evidence="1">
    <location>
        <begin position="99"/>
        <end position="109"/>
    </location>
</feature>
<reference evidence="2 3" key="1">
    <citation type="journal article" date="2012" name="Genome Biol.">
        <title>Genome and low-iron response of an oceanic diatom adapted to chronic iron limitation.</title>
        <authorList>
            <person name="Lommer M."/>
            <person name="Specht M."/>
            <person name="Roy A.S."/>
            <person name="Kraemer L."/>
            <person name="Andreson R."/>
            <person name="Gutowska M.A."/>
            <person name="Wolf J."/>
            <person name="Bergner S.V."/>
            <person name="Schilhabel M.B."/>
            <person name="Klostermeier U.C."/>
            <person name="Beiko R.G."/>
            <person name="Rosenstiel P."/>
            <person name="Hippler M."/>
            <person name="Laroche J."/>
        </authorList>
    </citation>
    <scope>NUCLEOTIDE SEQUENCE [LARGE SCALE GENOMIC DNA]</scope>
    <source>
        <strain evidence="2 3">CCMP1005</strain>
    </source>
</reference>
<feature type="compositionally biased region" description="Basic and acidic residues" evidence="1">
    <location>
        <begin position="110"/>
        <end position="121"/>
    </location>
</feature>
<feature type="non-terminal residue" evidence="2">
    <location>
        <position position="1"/>
    </location>
</feature>
<dbReference type="EMBL" id="AGNL01047132">
    <property type="protein sequence ID" value="EJK47283.1"/>
    <property type="molecule type" value="Genomic_DNA"/>
</dbReference>
<name>K0R375_THAOC</name>
<feature type="region of interest" description="Disordered" evidence="1">
    <location>
        <begin position="99"/>
        <end position="123"/>
    </location>
</feature>
<dbReference type="Proteomes" id="UP000266841">
    <property type="component" value="Unassembled WGS sequence"/>
</dbReference>
<evidence type="ECO:0000313" key="2">
    <source>
        <dbReference type="EMBL" id="EJK47283.1"/>
    </source>
</evidence>
<accession>K0R375</accession>
<proteinExistence type="predicted"/>
<organism evidence="2 3">
    <name type="scientific">Thalassiosira oceanica</name>
    <name type="common">Marine diatom</name>
    <dbReference type="NCBI Taxonomy" id="159749"/>
    <lineage>
        <taxon>Eukaryota</taxon>
        <taxon>Sar</taxon>
        <taxon>Stramenopiles</taxon>
        <taxon>Ochrophyta</taxon>
        <taxon>Bacillariophyta</taxon>
        <taxon>Coscinodiscophyceae</taxon>
        <taxon>Thalassiosirophycidae</taxon>
        <taxon>Thalassiosirales</taxon>
        <taxon>Thalassiosiraceae</taxon>
        <taxon>Thalassiosira</taxon>
    </lineage>
</organism>
<evidence type="ECO:0000256" key="1">
    <source>
        <dbReference type="SAM" id="MobiDB-lite"/>
    </source>
</evidence>
<evidence type="ECO:0000313" key="3">
    <source>
        <dbReference type="Proteomes" id="UP000266841"/>
    </source>
</evidence>
<gene>
    <name evidence="2" type="ORF">THAOC_34005</name>
</gene>
<feature type="region of interest" description="Disordered" evidence="1">
    <location>
        <begin position="232"/>
        <end position="259"/>
    </location>
</feature>
<feature type="region of interest" description="Disordered" evidence="1">
    <location>
        <begin position="1"/>
        <end position="56"/>
    </location>
</feature>
<comment type="caution">
    <text evidence="2">The sequence shown here is derived from an EMBL/GenBank/DDBJ whole genome shotgun (WGS) entry which is preliminary data.</text>
</comment>
<keyword evidence="3" id="KW-1185">Reference proteome</keyword>